<gene>
    <name evidence="5" type="ORF">F2Q65_03650</name>
</gene>
<dbReference type="InterPro" id="IPR003817">
    <property type="entry name" value="PS_Dcarbxylase"/>
</dbReference>
<evidence type="ECO:0008006" key="7">
    <source>
        <dbReference type="Google" id="ProtNLM"/>
    </source>
</evidence>
<dbReference type="GO" id="GO:0004609">
    <property type="term" value="F:phosphatidylserine decarboxylase activity"/>
    <property type="evidence" value="ECO:0007669"/>
    <property type="project" value="InterPro"/>
</dbReference>
<dbReference type="PANTHER" id="PTHR10067:SF9">
    <property type="entry name" value="PHOSPHATIDYLSERINE DECARBOXYLASE FAMILY PROTEIN (AFU_ORTHOLOGUE AFUA_7G01730)"/>
    <property type="match status" value="1"/>
</dbReference>
<dbReference type="GO" id="GO:0006646">
    <property type="term" value="P:phosphatidylethanolamine biosynthetic process"/>
    <property type="evidence" value="ECO:0007669"/>
    <property type="project" value="TreeGrafter"/>
</dbReference>
<keyword evidence="6" id="KW-1185">Reference proteome</keyword>
<dbReference type="AlphaFoldDB" id="A0A5M8FT62"/>
<accession>A0A5M8FT62</accession>
<proteinExistence type="predicted"/>
<evidence type="ECO:0000256" key="3">
    <source>
        <dbReference type="ARBA" id="ARBA00023239"/>
    </source>
</evidence>
<keyword evidence="2" id="KW-0865">Zymogen</keyword>
<dbReference type="EMBL" id="VWXX01000003">
    <property type="protein sequence ID" value="KAA6186994.1"/>
    <property type="molecule type" value="Genomic_DNA"/>
</dbReference>
<evidence type="ECO:0000256" key="4">
    <source>
        <dbReference type="ARBA" id="ARBA00023317"/>
    </source>
</evidence>
<keyword evidence="1" id="KW-0210">Decarboxylase</keyword>
<comment type="caution">
    <text evidence="5">The sequence shown here is derived from an EMBL/GenBank/DDBJ whole genome shotgun (WGS) entry which is preliminary data.</text>
</comment>
<evidence type="ECO:0000256" key="1">
    <source>
        <dbReference type="ARBA" id="ARBA00022793"/>
    </source>
</evidence>
<keyword evidence="4" id="KW-0670">Pyruvate</keyword>
<sequence>MFASRRLCRADRPKVAARGIVYIQADNPAIGLMAVVFAGMAEVSSNEITVYEGQHVDKGDQLGTFHFGGSTHLLIFRPGVELEFDLRGQIPGLDSRNIPVRAKLATVKPRP</sequence>
<organism evidence="5 6">
    <name type="scientific">Thiohalocapsa marina</name>
    <dbReference type="NCBI Taxonomy" id="424902"/>
    <lineage>
        <taxon>Bacteria</taxon>
        <taxon>Pseudomonadati</taxon>
        <taxon>Pseudomonadota</taxon>
        <taxon>Gammaproteobacteria</taxon>
        <taxon>Chromatiales</taxon>
        <taxon>Chromatiaceae</taxon>
        <taxon>Thiohalocapsa</taxon>
    </lineage>
</organism>
<protein>
    <recommendedName>
        <fullName evidence="7">Phosphatidylserine decarboxylase</fullName>
    </recommendedName>
</protein>
<evidence type="ECO:0000313" key="6">
    <source>
        <dbReference type="Proteomes" id="UP000322981"/>
    </source>
</evidence>
<dbReference type="Pfam" id="PF02666">
    <property type="entry name" value="PS_Dcarbxylase"/>
    <property type="match status" value="1"/>
</dbReference>
<evidence type="ECO:0000256" key="2">
    <source>
        <dbReference type="ARBA" id="ARBA00023145"/>
    </source>
</evidence>
<reference evidence="5 6" key="1">
    <citation type="submission" date="2019-09" db="EMBL/GenBank/DDBJ databases">
        <title>Whole-genome sequence of the purple sulfur bacterium Thiohalocapsa marina DSM 19078.</title>
        <authorList>
            <person name="Kyndt J.A."/>
            <person name="Meyer T.E."/>
        </authorList>
    </citation>
    <scope>NUCLEOTIDE SEQUENCE [LARGE SCALE GENOMIC DNA]</scope>
    <source>
        <strain evidence="5 6">DSM 19078</strain>
    </source>
</reference>
<dbReference type="OrthoDB" id="9802030at2"/>
<evidence type="ECO:0000313" key="5">
    <source>
        <dbReference type="EMBL" id="KAA6186994.1"/>
    </source>
</evidence>
<keyword evidence="3" id="KW-0456">Lyase</keyword>
<name>A0A5M8FT62_9GAMM</name>
<dbReference type="PANTHER" id="PTHR10067">
    <property type="entry name" value="PHOSPHATIDYLSERINE DECARBOXYLASE"/>
    <property type="match status" value="1"/>
</dbReference>
<dbReference type="Proteomes" id="UP000322981">
    <property type="component" value="Unassembled WGS sequence"/>
</dbReference>